<dbReference type="OrthoDB" id="2142040at2759"/>
<keyword evidence="1" id="KW-0732">Signal</keyword>
<dbReference type="AlphaFoldDB" id="A0A2T6ZZF5"/>
<accession>A0A2T6ZZF5</accession>
<comment type="caution">
    <text evidence="2">The sequence shown here is derived from an EMBL/GenBank/DDBJ whole genome shotgun (WGS) entry which is preliminary data.</text>
</comment>
<evidence type="ECO:0000313" key="3">
    <source>
        <dbReference type="Proteomes" id="UP000244722"/>
    </source>
</evidence>
<gene>
    <name evidence="2" type="ORF">B9Z19DRAFT_682455</name>
</gene>
<dbReference type="EMBL" id="NESQ01000055">
    <property type="protein sequence ID" value="PUU80825.1"/>
    <property type="molecule type" value="Genomic_DNA"/>
</dbReference>
<dbReference type="PANTHER" id="PTHR34706:SF1">
    <property type="entry name" value="VWFA DOMAIN-CONTAINING PROTEIN"/>
    <property type="match status" value="1"/>
</dbReference>
<reference evidence="2 3" key="1">
    <citation type="submission" date="2017-04" db="EMBL/GenBank/DDBJ databases">
        <title>Draft genome sequence of Tuber borchii Vittad., a whitish edible truffle.</title>
        <authorList>
            <consortium name="DOE Joint Genome Institute"/>
            <person name="Murat C."/>
            <person name="Kuo A."/>
            <person name="Barry K.W."/>
            <person name="Clum A."/>
            <person name="Dockter R.B."/>
            <person name="Fauchery L."/>
            <person name="Iotti M."/>
            <person name="Kohler A."/>
            <person name="Labutti K."/>
            <person name="Lindquist E.A."/>
            <person name="Lipzen A."/>
            <person name="Ohm R.A."/>
            <person name="Wang M."/>
            <person name="Grigoriev I.V."/>
            <person name="Zambonelli A."/>
            <person name="Martin F.M."/>
        </authorList>
    </citation>
    <scope>NUCLEOTIDE SEQUENCE [LARGE SCALE GENOMIC DNA]</scope>
    <source>
        <strain evidence="2 3">Tbo3840</strain>
    </source>
</reference>
<protein>
    <recommendedName>
        <fullName evidence="4">VWFA domain-containing protein</fullName>
    </recommendedName>
</protein>
<name>A0A2T6ZZF5_TUBBO</name>
<sequence>MLIIVIILILLLQIIFRFAWLAQKSQECRIPDNEKIREKLKGVITNCQKDLRKIYGETERVLGRRLEAPTKKGVEMAKKLIEMGCNPEVAKDLTVLTLYDVAILIDDSGSMIMGENGKRKKTLIQFVDHITEIYSMANESGILAMHFMNRGGGKVSWTGKSQEYVDHHSYGGVPRIGTALKKKILDRFAIGNGNQSKPLLVLTVTSSAVEGEKRDHLKNVIRDCVMERRGAGKGRDVLFQFTRVGKDPGAARLLRDLDKDPDLGEYIGVLPVEFNLENQLADKWVILRKVLVGAILPGVKPPHLNPLERMKEGRWKWKKRG</sequence>
<organism evidence="2 3">
    <name type="scientific">Tuber borchii</name>
    <name type="common">White truffle</name>
    <dbReference type="NCBI Taxonomy" id="42251"/>
    <lineage>
        <taxon>Eukaryota</taxon>
        <taxon>Fungi</taxon>
        <taxon>Dikarya</taxon>
        <taxon>Ascomycota</taxon>
        <taxon>Pezizomycotina</taxon>
        <taxon>Pezizomycetes</taxon>
        <taxon>Pezizales</taxon>
        <taxon>Tuberaceae</taxon>
        <taxon>Tuber</taxon>
    </lineage>
</organism>
<evidence type="ECO:0000313" key="2">
    <source>
        <dbReference type="EMBL" id="PUU80825.1"/>
    </source>
</evidence>
<proteinExistence type="predicted"/>
<feature type="signal peptide" evidence="1">
    <location>
        <begin position="1"/>
        <end position="21"/>
    </location>
</feature>
<dbReference type="STRING" id="42251.A0A2T6ZZF5"/>
<dbReference type="Proteomes" id="UP000244722">
    <property type="component" value="Unassembled WGS sequence"/>
</dbReference>
<evidence type="ECO:0000256" key="1">
    <source>
        <dbReference type="SAM" id="SignalP"/>
    </source>
</evidence>
<evidence type="ECO:0008006" key="4">
    <source>
        <dbReference type="Google" id="ProtNLM"/>
    </source>
</evidence>
<dbReference type="PANTHER" id="PTHR34706">
    <property type="entry name" value="SLR1338 PROTEIN"/>
    <property type="match status" value="1"/>
</dbReference>
<keyword evidence="3" id="KW-1185">Reference proteome</keyword>
<feature type="chain" id="PRO_5015401206" description="VWFA domain-containing protein" evidence="1">
    <location>
        <begin position="22"/>
        <end position="321"/>
    </location>
</feature>